<dbReference type="EMBL" id="JACGWO010000005">
    <property type="protein sequence ID" value="KAK4427552.1"/>
    <property type="molecule type" value="Genomic_DNA"/>
</dbReference>
<feature type="region of interest" description="Disordered" evidence="1">
    <location>
        <begin position="86"/>
        <end position="121"/>
    </location>
</feature>
<protein>
    <submittedName>
        <fullName evidence="2">Uncharacterized protein</fullName>
    </submittedName>
</protein>
<proteinExistence type="predicted"/>
<accession>A0AAE1YCD5</accession>
<dbReference type="AlphaFoldDB" id="A0AAE1YCD5"/>
<evidence type="ECO:0000313" key="2">
    <source>
        <dbReference type="EMBL" id="KAK4427552.1"/>
    </source>
</evidence>
<reference evidence="2" key="2">
    <citation type="journal article" date="2024" name="Plant">
        <title>Genomic evolution and insights into agronomic trait innovations of Sesamum species.</title>
        <authorList>
            <person name="Miao H."/>
            <person name="Wang L."/>
            <person name="Qu L."/>
            <person name="Liu H."/>
            <person name="Sun Y."/>
            <person name="Le M."/>
            <person name="Wang Q."/>
            <person name="Wei S."/>
            <person name="Zheng Y."/>
            <person name="Lin W."/>
            <person name="Duan Y."/>
            <person name="Cao H."/>
            <person name="Xiong S."/>
            <person name="Wang X."/>
            <person name="Wei L."/>
            <person name="Li C."/>
            <person name="Ma Q."/>
            <person name="Ju M."/>
            <person name="Zhao R."/>
            <person name="Li G."/>
            <person name="Mu C."/>
            <person name="Tian Q."/>
            <person name="Mei H."/>
            <person name="Zhang T."/>
            <person name="Gao T."/>
            <person name="Zhang H."/>
        </authorList>
    </citation>
    <scope>NUCLEOTIDE SEQUENCE</scope>
    <source>
        <strain evidence="2">3651</strain>
    </source>
</reference>
<organism evidence="2 3">
    <name type="scientific">Sesamum alatum</name>
    <dbReference type="NCBI Taxonomy" id="300844"/>
    <lineage>
        <taxon>Eukaryota</taxon>
        <taxon>Viridiplantae</taxon>
        <taxon>Streptophyta</taxon>
        <taxon>Embryophyta</taxon>
        <taxon>Tracheophyta</taxon>
        <taxon>Spermatophyta</taxon>
        <taxon>Magnoliopsida</taxon>
        <taxon>eudicotyledons</taxon>
        <taxon>Gunneridae</taxon>
        <taxon>Pentapetalae</taxon>
        <taxon>asterids</taxon>
        <taxon>lamiids</taxon>
        <taxon>Lamiales</taxon>
        <taxon>Pedaliaceae</taxon>
        <taxon>Sesamum</taxon>
    </lineage>
</organism>
<evidence type="ECO:0000313" key="3">
    <source>
        <dbReference type="Proteomes" id="UP001293254"/>
    </source>
</evidence>
<name>A0AAE1YCD5_9LAMI</name>
<gene>
    <name evidence="2" type="ORF">Salat_1524100</name>
</gene>
<sequence>MEECWLDTNLEMGCVNACRSCYYTRSQIAHSLSSLRRIAEDRKPHAAGPTPFGCPSSDEFNVTSPINFHQLSDQINHSRLPVVLQTSTPVFSSGGAPSTNESPHSSSPSHGGPPLPIKISY</sequence>
<evidence type="ECO:0000256" key="1">
    <source>
        <dbReference type="SAM" id="MobiDB-lite"/>
    </source>
</evidence>
<reference evidence="2" key="1">
    <citation type="submission" date="2020-06" db="EMBL/GenBank/DDBJ databases">
        <authorList>
            <person name="Li T."/>
            <person name="Hu X."/>
            <person name="Zhang T."/>
            <person name="Song X."/>
            <person name="Zhang H."/>
            <person name="Dai N."/>
            <person name="Sheng W."/>
            <person name="Hou X."/>
            <person name="Wei L."/>
        </authorList>
    </citation>
    <scope>NUCLEOTIDE SEQUENCE</scope>
    <source>
        <strain evidence="2">3651</strain>
        <tissue evidence="2">Leaf</tissue>
    </source>
</reference>
<feature type="compositionally biased region" description="Pro residues" evidence="1">
    <location>
        <begin position="111"/>
        <end position="121"/>
    </location>
</feature>
<dbReference type="Proteomes" id="UP001293254">
    <property type="component" value="Unassembled WGS sequence"/>
</dbReference>
<keyword evidence="3" id="KW-1185">Reference proteome</keyword>
<comment type="caution">
    <text evidence="2">The sequence shown here is derived from an EMBL/GenBank/DDBJ whole genome shotgun (WGS) entry which is preliminary data.</text>
</comment>
<feature type="compositionally biased region" description="Polar residues" evidence="1">
    <location>
        <begin position="86"/>
        <end position="101"/>
    </location>
</feature>